<comment type="caution">
    <text evidence="18">The sequence shown here is derived from an EMBL/GenBank/DDBJ whole genome shotgun (WGS) entry which is preliminary data.</text>
</comment>
<dbReference type="Pfam" id="PF02140">
    <property type="entry name" value="SUEL_Lectin"/>
    <property type="match status" value="1"/>
</dbReference>
<accession>A0A0V0U146</accession>
<dbReference type="InterPro" id="IPR057244">
    <property type="entry name" value="GAIN_B"/>
</dbReference>
<dbReference type="FunFam" id="2.60.120.740:FF:000001">
    <property type="entry name" value="Adhesion G protein-coupled receptor L2"/>
    <property type="match status" value="1"/>
</dbReference>
<evidence type="ECO:0000256" key="12">
    <source>
        <dbReference type="ARBA" id="ARBA00023224"/>
    </source>
</evidence>
<dbReference type="PRINTS" id="PR00249">
    <property type="entry name" value="GPCRSECRETIN"/>
</dbReference>
<evidence type="ECO:0000256" key="1">
    <source>
        <dbReference type="ARBA" id="ARBA00004651"/>
    </source>
</evidence>
<sequence>MENASSETSFSKKQTLKHKNILWILLITISISFTTVICSLSISKSEREKATAHRTLTMIHVLAQRSLADHCFERFGRLQALVKRMCAMKRIHFTLASFYEPFRSNIACTSSALIKSPSFEVDSSGTIDIIAISEVGCNSGAWCRPCPNAPGGQWSAGAFHLSAVADSACQTHQTQVRGGPCDWSTVEPPPSPSVVGPVRPKLAGHQLGKLICVGVGDHNRRPALFYFSKLILPHDDDDDHIRRQKPLLFFHSATCLHSFTCSFQHQNLPCCISYIYIYFSSSSFCRRTFDEAKYSLHFVIKFQPIRSLSICGFAYFSLHSVSLVAMVQTTKQLTQYACEGDMLTLSCPPMQLIRIVRANYGRFSLNVCNEDGHDWPNTQCMDPNSTGVLADRCNEKRNCSVSANGRIFKDRCPDTSKYLEVIYECSPEADSEMTHEELLKTTEIIDEQKKFKPLLSTEIPKPWPDFVDDNTILTEADQSINLERRFCTTFRDRGIEWPKTLAGNFVRVPCPSNMEEYAEMRCDLNGFWVFSKADLSKCTSSWTKPIKLALTDLTRANESFMEVQRALRRGTRHHDLFGGDLIEVGTFLTGMVEGASKLYRKNPLHQQRRIYTDLVKTVVDTVSNVLQNGQTAAWNDLNERKCKQVSNKLIEGVEKSAMLLATTMSPRSGIEAISSPHIMIEISIVSVQNYIQFPSRSLYDPKTDSVQLPRSALQGRADDDWSKVIFVTYDAIGKRMKPDAKLDRPEIQRVVASKVVSTVVNMDTAIRGLREPVIITFWVPNQENMSNPSCVFWDKSVIMNGVIGEWSTQGCSLLHHNKSHIVCRCNHLTSFAVLMDVHGVDVPAEDLATLSIITYIGCAISVICLFATLISFFMFRSLQCERITIHKNLCLCLLIAEVVFLFGIRQTSNPLTCGIIAVVLHFFFLAAFAWMLLEGFQLYSLLVDVFQPERNRGKFYYAFAYGLPLVIVAVSLGVDYSKYGTEEYCWLSTEEYFILSFVGPAAFVLCMNFVFLLVSILIVFRHSPYSKSQSPRHGQTMAVNTRFKMWLKGSVMLVILLGLTWSLGFLFVNHSTLFIAYAFTVLNSLQGVFIFVFQVLMHKKVRKEWNNWARKHFLSKRWSATRRDYGYNPVGSVNTSKMIKAYVDIYPRSTGFLTTAPNMYSQNTSRSPVLYSSRHLTSESHLEYASAIAPDLIVPAESSSGKCHYAVYTPKYAMGTTYLPSHSRLTAQEPSHKPPPRFPPPIPPVEYCSNSICTDNTYLCTFGIPRRREELDSGYGESDATVSKQIISKSQTGEGDRPVSPVDSPCMACSSKSASEWSYEIPISSPQRTSFPGCQCSGMATPYQTTAISAILKKP</sequence>
<feature type="transmembrane region" description="Helical" evidence="13">
    <location>
        <begin position="887"/>
        <end position="905"/>
    </location>
</feature>
<dbReference type="PROSITE" id="PS50227">
    <property type="entry name" value="G_PROTEIN_RECEP_F2_3"/>
    <property type="match status" value="1"/>
</dbReference>
<dbReference type="SMART" id="SM00008">
    <property type="entry name" value="HormR"/>
    <property type="match status" value="1"/>
</dbReference>
<feature type="transmembrane region" description="Helical" evidence="13">
    <location>
        <begin position="21"/>
        <end position="42"/>
    </location>
</feature>
<protein>
    <submittedName>
        <fullName evidence="18">Latrophilin-like protein 1</fullName>
    </submittedName>
</protein>
<dbReference type="OrthoDB" id="1100386at2759"/>
<evidence type="ECO:0000256" key="4">
    <source>
        <dbReference type="ARBA" id="ARBA00022692"/>
    </source>
</evidence>
<keyword evidence="8" id="KW-0297">G-protein coupled receptor</keyword>
<dbReference type="STRING" id="144512.A0A0V0U146"/>
<dbReference type="GO" id="GO:0007166">
    <property type="term" value="P:cell surface receptor signaling pathway"/>
    <property type="evidence" value="ECO:0007669"/>
    <property type="project" value="InterPro"/>
</dbReference>
<keyword evidence="3" id="KW-1003">Cell membrane</keyword>
<evidence type="ECO:0000256" key="10">
    <source>
        <dbReference type="ARBA" id="ARBA00023157"/>
    </source>
</evidence>
<feature type="transmembrane region" description="Helical" evidence="13">
    <location>
        <begin position="1045"/>
        <end position="1068"/>
    </location>
</feature>
<dbReference type="PANTHER" id="PTHR12011">
    <property type="entry name" value="ADHESION G-PROTEIN COUPLED RECEPTOR"/>
    <property type="match status" value="1"/>
</dbReference>
<dbReference type="PANTHER" id="PTHR12011:SF347">
    <property type="entry name" value="FI21270P1-RELATED"/>
    <property type="match status" value="1"/>
</dbReference>
<evidence type="ECO:0000256" key="11">
    <source>
        <dbReference type="ARBA" id="ARBA00023170"/>
    </source>
</evidence>
<dbReference type="Pfam" id="PF00002">
    <property type="entry name" value="7tm_2"/>
    <property type="match status" value="1"/>
</dbReference>
<dbReference type="Gene3D" id="1.25.40.610">
    <property type="match status" value="1"/>
</dbReference>
<dbReference type="Gene3D" id="4.10.1240.10">
    <property type="entry name" value="GPCR, family 2, extracellular hormone receptor domain"/>
    <property type="match status" value="1"/>
</dbReference>
<keyword evidence="6" id="KW-0430">Lectin</keyword>
<feature type="transmembrane region" description="Helical" evidence="13">
    <location>
        <begin position="911"/>
        <end position="933"/>
    </location>
</feature>
<dbReference type="SUPFAM" id="SSF111418">
    <property type="entry name" value="Hormone receptor domain"/>
    <property type="match status" value="1"/>
</dbReference>
<dbReference type="FunFam" id="1.20.1070.10:FF:000200">
    <property type="entry name" value="Adhesion G protein-coupled receptor L3"/>
    <property type="match status" value="1"/>
</dbReference>
<dbReference type="InterPro" id="IPR001879">
    <property type="entry name" value="GPCR_2_extracellular_dom"/>
</dbReference>
<dbReference type="CDD" id="cd15440">
    <property type="entry name" value="7tmB2_latrophilin-like_invertebrate"/>
    <property type="match status" value="1"/>
</dbReference>
<dbReference type="GO" id="GO:0004930">
    <property type="term" value="F:G protein-coupled receptor activity"/>
    <property type="evidence" value="ECO:0007669"/>
    <property type="project" value="UniProtKB-KW"/>
</dbReference>
<dbReference type="PROSITE" id="PS50221">
    <property type="entry name" value="GAIN_B"/>
    <property type="match status" value="1"/>
</dbReference>
<keyword evidence="9 13" id="KW-0472">Membrane</keyword>
<dbReference type="InterPro" id="IPR036445">
    <property type="entry name" value="GPCR_2_extracell_dom_sf"/>
</dbReference>
<feature type="domain" description="GAIN-B" evidence="14">
    <location>
        <begin position="683"/>
        <end position="841"/>
    </location>
</feature>
<evidence type="ECO:0000256" key="8">
    <source>
        <dbReference type="ARBA" id="ARBA00023040"/>
    </source>
</evidence>
<dbReference type="InterPro" id="IPR017981">
    <property type="entry name" value="GPCR_2-like_7TM"/>
</dbReference>
<evidence type="ECO:0000256" key="9">
    <source>
        <dbReference type="ARBA" id="ARBA00023136"/>
    </source>
</evidence>
<dbReference type="Pfam" id="PF16489">
    <property type="entry name" value="GAIN"/>
    <property type="match status" value="1"/>
</dbReference>
<organism evidence="18 19">
    <name type="scientific">Trichinella murrelli</name>
    <dbReference type="NCBI Taxonomy" id="144512"/>
    <lineage>
        <taxon>Eukaryota</taxon>
        <taxon>Metazoa</taxon>
        <taxon>Ecdysozoa</taxon>
        <taxon>Nematoda</taxon>
        <taxon>Enoplea</taxon>
        <taxon>Dorylaimia</taxon>
        <taxon>Trichinellida</taxon>
        <taxon>Trichinellidae</taxon>
        <taxon>Trichinella</taxon>
    </lineage>
</organism>
<dbReference type="Gene3D" id="1.20.1070.10">
    <property type="entry name" value="Rhodopsin 7-helix transmembrane proteins"/>
    <property type="match status" value="1"/>
</dbReference>
<keyword evidence="12" id="KW-0807">Transducer</keyword>
<feature type="transmembrane region" description="Helical" evidence="13">
    <location>
        <begin position="954"/>
        <end position="974"/>
    </location>
</feature>
<comment type="subcellular location">
    <subcellularLocation>
        <location evidence="1">Cell membrane</location>
        <topology evidence="1">Multi-pass membrane protein</topology>
    </subcellularLocation>
</comment>
<reference evidence="18 19" key="1">
    <citation type="submission" date="2015-01" db="EMBL/GenBank/DDBJ databases">
        <title>Evolution of Trichinella species and genotypes.</title>
        <authorList>
            <person name="Korhonen P.K."/>
            <person name="Edoardo P."/>
            <person name="Giuseppe L.R."/>
            <person name="Gasser R.B."/>
        </authorList>
    </citation>
    <scope>NUCLEOTIDE SEQUENCE [LARGE SCALE GENOMIC DNA]</scope>
    <source>
        <strain evidence="18">ISS417</strain>
    </source>
</reference>
<evidence type="ECO:0000313" key="18">
    <source>
        <dbReference type="EMBL" id="KRX44921.1"/>
    </source>
</evidence>
<evidence type="ECO:0000256" key="7">
    <source>
        <dbReference type="ARBA" id="ARBA00022989"/>
    </source>
</evidence>
<dbReference type="Proteomes" id="UP000055048">
    <property type="component" value="Unassembled WGS sequence"/>
</dbReference>
<gene>
    <name evidence="18" type="primary">LPHN3</name>
    <name evidence="18" type="ORF">T05_13797</name>
</gene>
<dbReference type="Gene3D" id="2.60.220.50">
    <property type="match status" value="1"/>
</dbReference>
<comment type="similarity">
    <text evidence="2">Belongs to the G-protein coupled receptor 2 family. LN-TM7 subfamily.</text>
</comment>
<dbReference type="InterPro" id="IPR043159">
    <property type="entry name" value="Lectin_gal-bd_sf"/>
</dbReference>
<dbReference type="InterPro" id="IPR000922">
    <property type="entry name" value="Lectin_gal-bd_dom"/>
</dbReference>
<feature type="transmembrane region" description="Helical" evidence="13">
    <location>
        <begin position="1074"/>
        <end position="1096"/>
    </location>
</feature>
<dbReference type="GO" id="GO:0005886">
    <property type="term" value="C:plasma membrane"/>
    <property type="evidence" value="ECO:0007669"/>
    <property type="project" value="UniProtKB-SubCell"/>
</dbReference>
<dbReference type="InterPro" id="IPR000832">
    <property type="entry name" value="GPCR_2_secretin-like"/>
</dbReference>
<dbReference type="GO" id="GO:0030246">
    <property type="term" value="F:carbohydrate binding"/>
    <property type="evidence" value="ECO:0007669"/>
    <property type="project" value="UniProtKB-KW"/>
</dbReference>
<evidence type="ECO:0000313" key="19">
    <source>
        <dbReference type="Proteomes" id="UP000055048"/>
    </source>
</evidence>
<evidence type="ECO:0000259" key="17">
    <source>
        <dbReference type="PROSITE" id="PS50261"/>
    </source>
</evidence>
<evidence type="ECO:0000256" key="5">
    <source>
        <dbReference type="ARBA" id="ARBA00022729"/>
    </source>
</evidence>
<keyword evidence="11" id="KW-0675">Receptor</keyword>
<dbReference type="InterPro" id="IPR000203">
    <property type="entry name" value="GPS"/>
</dbReference>
<feature type="transmembrane region" description="Helical" evidence="13">
    <location>
        <begin position="852"/>
        <end position="875"/>
    </location>
</feature>
<dbReference type="Pfam" id="PF02793">
    <property type="entry name" value="HRM"/>
    <property type="match status" value="1"/>
</dbReference>
<proteinExistence type="inferred from homology"/>
<dbReference type="SMART" id="SM00303">
    <property type="entry name" value="GPS"/>
    <property type="match status" value="1"/>
</dbReference>
<evidence type="ECO:0000259" key="15">
    <source>
        <dbReference type="PROSITE" id="PS50227"/>
    </source>
</evidence>
<evidence type="ECO:0000256" key="13">
    <source>
        <dbReference type="SAM" id="Phobius"/>
    </source>
</evidence>
<dbReference type="InterPro" id="IPR032471">
    <property type="entry name" value="AGRL2-4_GAIN_subdom_A"/>
</dbReference>
<evidence type="ECO:0000259" key="14">
    <source>
        <dbReference type="PROSITE" id="PS50221"/>
    </source>
</evidence>
<keyword evidence="19" id="KW-1185">Reference proteome</keyword>
<dbReference type="PROSITE" id="PS50261">
    <property type="entry name" value="G_PROTEIN_RECEP_F2_4"/>
    <property type="match status" value="1"/>
</dbReference>
<dbReference type="PROSITE" id="PS50228">
    <property type="entry name" value="SUEL_LECTIN"/>
    <property type="match status" value="1"/>
</dbReference>
<evidence type="ECO:0000259" key="16">
    <source>
        <dbReference type="PROSITE" id="PS50228"/>
    </source>
</evidence>
<keyword evidence="4 13" id="KW-0812">Transmembrane</keyword>
<keyword evidence="7 13" id="KW-1133">Transmembrane helix</keyword>
<dbReference type="EMBL" id="JYDJ01000086">
    <property type="protein sequence ID" value="KRX44921.1"/>
    <property type="molecule type" value="Genomic_DNA"/>
</dbReference>
<dbReference type="Pfam" id="PF01825">
    <property type="entry name" value="GPS"/>
    <property type="match status" value="1"/>
</dbReference>
<dbReference type="InterPro" id="IPR046338">
    <property type="entry name" value="GAIN_dom_sf"/>
</dbReference>
<dbReference type="InterPro" id="IPR048072">
    <property type="entry name" value="7tmB2_latrophilin-like"/>
</dbReference>
<feature type="transmembrane region" description="Helical" evidence="13">
    <location>
        <begin position="994"/>
        <end position="1020"/>
    </location>
</feature>
<feature type="domain" description="G-protein coupled receptors family 2 profile 2" evidence="17">
    <location>
        <begin position="850"/>
        <end position="1098"/>
    </location>
</feature>
<name>A0A0V0U146_9BILA</name>
<feature type="domain" description="SUEL-type lectin" evidence="16">
    <location>
        <begin position="337"/>
        <end position="426"/>
    </location>
</feature>
<dbReference type="Gene3D" id="2.60.120.740">
    <property type="match status" value="1"/>
</dbReference>
<feature type="domain" description="G-protein coupled receptors family 2 profile 1" evidence="15">
    <location>
        <begin position="486"/>
        <end position="542"/>
    </location>
</feature>
<evidence type="ECO:0000256" key="6">
    <source>
        <dbReference type="ARBA" id="ARBA00022734"/>
    </source>
</evidence>
<keyword evidence="5" id="KW-0732">Signal</keyword>
<evidence type="ECO:0000256" key="2">
    <source>
        <dbReference type="ARBA" id="ARBA00010933"/>
    </source>
</evidence>
<evidence type="ECO:0000256" key="3">
    <source>
        <dbReference type="ARBA" id="ARBA00022475"/>
    </source>
</evidence>
<keyword evidence="10" id="KW-1015">Disulfide bond</keyword>